<keyword evidence="5" id="KW-0694">RNA-binding</keyword>
<evidence type="ECO:0000256" key="2">
    <source>
        <dbReference type="ARBA" id="ARBA00008563"/>
    </source>
</evidence>
<dbReference type="GO" id="GO:0019843">
    <property type="term" value="F:rRNA binding"/>
    <property type="evidence" value="ECO:0007669"/>
    <property type="project" value="UniProtKB-KW"/>
</dbReference>
<proteinExistence type="inferred from homology"/>
<dbReference type="SUPFAM" id="SSF141091">
    <property type="entry name" value="L21p-like"/>
    <property type="match status" value="1"/>
</dbReference>
<sequence>MAGLLASHTHTLPAPCTHHFSALPTLKYSSALLPAGRSHQLRGEQGAAARSSWPLRASTLEAPTSPPSRTEKLPQTDKYAVVDLGGTQLLVEEGRWYTCNRLQAEPGSKVQLGRVLALKDEGVFTVGQPYLESVVVEAEVLEDTKGPKLLIFKYRAKKHYRKKTGHRQPLTKFLITKIDKQ</sequence>
<dbReference type="InterPro" id="IPR018258">
    <property type="entry name" value="Ribosomal_bL21_CS"/>
</dbReference>
<gene>
    <name evidence="9" type="ORF">CVIRNUC_005421</name>
</gene>
<keyword evidence="10" id="KW-1185">Reference proteome</keyword>
<dbReference type="EMBL" id="CAUYUE010000006">
    <property type="protein sequence ID" value="CAK0781606.1"/>
    <property type="molecule type" value="Genomic_DNA"/>
</dbReference>
<dbReference type="Pfam" id="PF00829">
    <property type="entry name" value="Ribosomal_L21p"/>
    <property type="match status" value="1"/>
</dbReference>
<evidence type="ECO:0000256" key="6">
    <source>
        <dbReference type="ARBA" id="ARBA00022980"/>
    </source>
</evidence>
<dbReference type="GO" id="GO:0009536">
    <property type="term" value="C:plastid"/>
    <property type="evidence" value="ECO:0007669"/>
    <property type="project" value="UniProtKB-SubCell"/>
</dbReference>
<evidence type="ECO:0000256" key="4">
    <source>
        <dbReference type="ARBA" id="ARBA00022730"/>
    </source>
</evidence>
<comment type="similarity">
    <text evidence="2">Belongs to the bacterial ribosomal protein bL21 family.</text>
</comment>
<keyword evidence="7" id="KW-0687">Ribonucleoprotein</keyword>
<keyword evidence="6" id="KW-0689">Ribosomal protein</keyword>
<dbReference type="AlphaFoldDB" id="A0AAV1I517"/>
<dbReference type="GO" id="GO:0005762">
    <property type="term" value="C:mitochondrial large ribosomal subunit"/>
    <property type="evidence" value="ECO:0007669"/>
    <property type="project" value="TreeGrafter"/>
</dbReference>
<evidence type="ECO:0000256" key="7">
    <source>
        <dbReference type="ARBA" id="ARBA00023274"/>
    </source>
</evidence>
<dbReference type="PANTHER" id="PTHR21349">
    <property type="entry name" value="50S RIBOSOMAL PROTEIN L21"/>
    <property type="match status" value="1"/>
</dbReference>
<dbReference type="InterPro" id="IPR036164">
    <property type="entry name" value="bL21-like_sf"/>
</dbReference>
<dbReference type="InterPro" id="IPR001787">
    <property type="entry name" value="Ribosomal_bL21"/>
</dbReference>
<evidence type="ECO:0008006" key="11">
    <source>
        <dbReference type="Google" id="ProtNLM"/>
    </source>
</evidence>
<keyword evidence="4" id="KW-0699">rRNA-binding</keyword>
<comment type="caution">
    <text evidence="9">The sequence shown here is derived from an EMBL/GenBank/DDBJ whole genome shotgun (WGS) entry which is preliminary data.</text>
</comment>
<evidence type="ECO:0000256" key="1">
    <source>
        <dbReference type="ARBA" id="ARBA00004474"/>
    </source>
</evidence>
<dbReference type="InterPro" id="IPR028909">
    <property type="entry name" value="bL21-like"/>
</dbReference>
<dbReference type="PANTHER" id="PTHR21349:SF7">
    <property type="entry name" value="LARGE RIBOSOMAL SUBUNIT PROTEIN BL21C"/>
    <property type="match status" value="1"/>
</dbReference>
<accession>A0AAV1I517</accession>
<reference evidence="9 10" key="1">
    <citation type="submission" date="2023-10" db="EMBL/GenBank/DDBJ databases">
        <authorList>
            <person name="Maclean D."/>
            <person name="Macfadyen A."/>
        </authorList>
    </citation>
    <scope>NUCLEOTIDE SEQUENCE [LARGE SCALE GENOMIC DNA]</scope>
</reference>
<dbReference type="HAMAP" id="MF_01363">
    <property type="entry name" value="Ribosomal_bL21"/>
    <property type="match status" value="1"/>
</dbReference>
<organism evidence="9 10">
    <name type="scientific">Coccomyxa viridis</name>
    <dbReference type="NCBI Taxonomy" id="1274662"/>
    <lineage>
        <taxon>Eukaryota</taxon>
        <taxon>Viridiplantae</taxon>
        <taxon>Chlorophyta</taxon>
        <taxon>core chlorophytes</taxon>
        <taxon>Trebouxiophyceae</taxon>
        <taxon>Trebouxiophyceae incertae sedis</taxon>
        <taxon>Coccomyxaceae</taxon>
        <taxon>Coccomyxa</taxon>
    </lineage>
</organism>
<dbReference type="Proteomes" id="UP001314263">
    <property type="component" value="Unassembled WGS sequence"/>
</dbReference>
<dbReference type="GO" id="GO:0006412">
    <property type="term" value="P:translation"/>
    <property type="evidence" value="ECO:0007669"/>
    <property type="project" value="InterPro"/>
</dbReference>
<evidence type="ECO:0000313" key="9">
    <source>
        <dbReference type="EMBL" id="CAK0781606.1"/>
    </source>
</evidence>
<dbReference type="GO" id="GO:0003735">
    <property type="term" value="F:structural constituent of ribosome"/>
    <property type="evidence" value="ECO:0007669"/>
    <property type="project" value="InterPro"/>
</dbReference>
<evidence type="ECO:0000256" key="8">
    <source>
        <dbReference type="SAM" id="MobiDB-lite"/>
    </source>
</evidence>
<protein>
    <recommendedName>
        <fullName evidence="11">Ribosomal protein L21</fullName>
    </recommendedName>
</protein>
<evidence type="ECO:0000256" key="5">
    <source>
        <dbReference type="ARBA" id="ARBA00022884"/>
    </source>
</evidence>
<evidence type="ECO:0000256" key="3">
    <source>
        <dbReference type="ARBA" id="ARBA00022640"/>
    </source>
</evidence>
<name>A0AAV1I517_9CHLO</name>
<keyword evidence="3" id="KW-0934">Plastid</keyword>
<evidence type="ECO:0000313" key="10">
    <source>
        <dbReference type="Proteomes" id="UP001314263"/>
    </source>
</evidence>
<feature type="region of interest" description="Disordered" evidence="8">
    <location>
        <begin position="39"/>
        <end position="74"/>
    </location>
</feature>
<dbReference type="PROSITE" id="PS01169">
    <property type="entry name" value="RIBOSOMAL_L21"/>
    <property type="match status" value="1"/>
</dbReference>
<dbReference type="NCBIfam" id="TIGR00061">
    <property type="entry name" value="L21"/>
    <property type="match status" value="1"/>
</dbReference>
<comment type="subcellular location">
    <subcellularLocation>
        <location evidence="1">Plastid</location>
    </subcellularLocation>
</comment>